<dbReference type="EMBL" id="JABBPG010000001">
    <property type="protein sequence ID" value="NOU49797.1"/>
    <property type="molecule type" value="Genomic_DNA"/>
</dbReference>
<feature type="transmembrane region" description="Helical" evidence="1">
    <location>
        <begin position="76"/>
        <end position="94"/>
    </location>
</feature>
<dbReference type="RefSeq" id="WP_171624851.1">
    <property type="nucleotide sequence ID" value="NZ_JABBPG010000001.1"/>
</dbReference>
<evidence type="ECO:0000256" key="1">
    <source>
        <dbReference type="SAM" id="Phobius"/>
    </source>
</evidence>
<evidence type="ECO:0000313" key="3">
    <source>
        <dbReference type="Proteomes" id="UP000586305"/>
    </source>
</evidence>
<dbReference type="InterPro" id="IPR021362">
    <property type="entry name" value="DUF2834"/>
</dbReference>
<accession>A0A849VDI0</accession>
<protein>
    <submittedName>
        <fullName evidence="2">DUF2834 domain-containing protein</fullName>
    </submittedName>
</protein>
<evidence type="ECO:0000313" key="2">
    <source>
        <dbReference type="EMBL" id="NOU49797.1"/>
    </source>
</evidence>
<comment type="caution">
    <text evidence="2">The sequence shown here is derived from an EMBL/GenBank/DDBJ whole genome shotgun (WGS) entry which is preliminary data.</text>
</comment>
<dbReference type="Pfam" id="PF11196">
    <property type="entry name" value="DUF2834"/>
    <property type="match status" value="1"/>
</dbReference>
<reference evidence="2 3" key="1">
    <citation type="submission" date="2020-04" db="EMBL/GenBank/DDBJ databases">
        <title>Pseudoalteromonas caenipelagi sp. nov., isolated from a tidal flat.</title>
        <authorList>
            <person name="Park S."/>
            <person name="Yoon J.-H."/>
        </authorList>
    </citation>
    <scope>NUCLEOTIDE SEQUENCE [LARGE SCALE GENOMIC DNA]</scope>
    <source>
        <strain evidence="2 3">JBTF-M23</strain>
    </source>
</reference>
<sequence>MKHFYLTCSLLGAFIPLAVFIPWLVDNGVAIELFYQSVIANPISLFAWLDVIIAALALIVFIVVDSKKHQVSGYQLAILGTCCVGVSFGLPYYLHLKCINDKR</sequence>
<dbReference type="AlphaFoldDB" id="A0A849VDI0"/>
<proteinExistence type="predicted"/>
<keyword evidence="3" id="KW-1185">Reference proteome</keyword>
<organism evidence="2 3">
    <name type="scientific">Pseudoalteromonas caenipelagi</name>
    <dbReference type="NCBI Taxonomy" id="2726988"/>
    <lineage>
        <taxon>Bacteria</taxon>
        <taxon>Pseudomonadati</taxon>
        <taxon>Pseudomonadota</taxon>
        <taxon>Gammaproteobacteria</taxon>
        <taxon>Alteromonadales</taxon>
        <taxon>Pseudoalteromonadaceae</taxon>
        <taxon>Pseudoalteromonas</taxon>
    </lineage>
</organism>
<feature type="transmembrane region" description="Helical" evidence="1">
    <location>
        <begin position="45"/>
        <end position="64"/>
    </location>
</feature>
<name>A0A849VDI0_9GAMM</name>
<dbReference type="Proteomes" id="UP000586305">
    <property type="component" value="Unassembled WGS sequence"/>
</dbReference>
<keyword evidence="1" id="KW-0812">Transmembrane</keyword>
<keyword evidence="1" id="KW-0472">Membrane</keyword>
<feature type="transmembrane region" description="Helical" evidence="1">
    <location>
        <begin position="5"/>
        <end position="25"/>
    </location>
</feature>
<gene>
    <name evidence="2" type="ORF">HG263_04515</name>
</gene>
<keyword evidence="1" id="KW-1133">Transmembrane helix</keyword>